<protein>
    <submittedName>
        <fullName evidence="1">Uncharacterized protein</fullName>
    </submittedName>
</protein>
<sequence length="128" mass="14264">MLHPSLLLALLSPLFRFSGRRGEGAEGPRLTAEAGRRSPVEEGNGSVGEERIKAATKSRGKGGQQRDNQTRTAEKKLVFEGHRRRKDLRGDINGNKHAFLSMVLWECPIFSFGIVFNTMSRRGDDKGR</sequence>
<reference evidence="1" key="1">
    <citation type="submission" date="2021-08" db="EMBL/GenBank/DDBJ databases">
        <title>The first chromosome-level gecko genome reveals the dynamic sex chromosomes of Neotropical dwarf geckos (Sphaerodactylidae: Sphaerodactylus).</title>
        <authorList>
            <person name="Pinto B.J."/>
            <person name="Keating S.E."/>
            <person name="Gamble T."/>
        </authorList>
    </citation>
    <scope>NUCLEOTIDE SEQUENCE</scope>
    <source>
        <strain evidence="1">TG3544</strain>
    </source>
</reference>
<organism evidence="1 2">
    <name type="scientific">Sphaerodactylus townsendi</name>
    <dbReference type="NCBI Taxonomy" id="933632"/>
    <lineage>
        <taxon>Eukaryota</taxon>
        <taxon>Metazoa</taxon>
        <taxon>Chordata</taxon>
        <taxon>Craniata</taxon>
        <taxon>Vertebrata</taxon>
        <taxon>Euteleostomi</taxon>
        <taxon>Lepidosauria</taxon>
        <taxon>Squamata</taxon>
        <taxon>Bifurcata</taxon>
        <taxon>Gekkota</taxon>
        <taxon>Sphaerodactylidae</taxon>
        <taxon>Sphaerodactylus</taxon>
    </lineage>
</organism>
<accession>A0ACB8G4T5</accession>
<proteinExistence type="predicted"/>
<dbReference type="Proteomes" id="UP000827872">
    <property type="component" value="Linkage Group LG02"/>
</dbReference>
<evidence type="ECO:0000313" key="1">
    <source>
        <dbReference type="EMBL" id="KAH8014556.1"/>
    </source>
</evidence>
<dbReference type="EMBL" id="CM037615">
    <property type="protein sequence ID" value="KAH8014556.1"/>
    <property type="molecule type" value="Genomic_DNA"/>
</dbReference>
<gene>
    <name evidence="1" type="ORF">K3G42_030128</name>
</gene>
<evidence type="ECO:0000313" key="2">
    <source>
        <dbReference type="Proteomes" id="UP000827872"/>
    </source>
</evidence>
<keyword evidence="2" id="KW-1185">Reference proteome</keyword>
<name>A0ACB8G4T5_9SAUR</name>
<comment type="caution">
    <text evidence="1">The sequence shown here is derived from an EMBL/GenBank/DDBJ whole genome shotgun (WGS) entry which is preliminary data.</text>
</comment>